<evidence type="ECO:0000259" key="15">
    <source>
        <dbReference type="Pfam" id="PF17837"/>
    </source>
</evidence>
<dbReference type="GO" id="GO:0009239">
    <property type="term" value="P:enterobactin biosynthetic process"/>
    <property type="evidence" value="ECO:0007669"/>
    <property type="project" value="UniProtKB-UniPathway"/>
</dbReference>
<dbReference type="UniPathway" id="UPA00017"/>
<feature type="binding site" evidence="13">
    <location>
        <position position="126"/>
    </location>
    <ligand>
        <name>Mg(2+)</name>
        <dbReference type="ChEBI" id="CHEBI:18420"/>
    </ligand>
</feature>
<dbReference type="EMBL" id="MDEK01000002">
    <property type="protein sequence ID" value="PPU84874.1"/>
    <property type="molecule type" value="Genomic_DNA"/>
</dbReference>
<feature type="binding site" evidence="12">
    <location>
        <begin position="103"/>
        <end position="104"/>
    </location>
    <ligand>
        <name>CoA</name>
        <dbReference type="ChEBI" id="CHEBI:57287"/>
    </ligand>
</feature>
<dbReference type="Pfam" id="PF01648">
    <property type="entry name" value="ACPS"/>
    <property type="match status" value="1"/>
</dbReference>
<comment type="subunit">
    <text evidence="4">EntB, EntD, EntE, and EntF form a multienzyme complex called enterobactin synthase.</text>
</comment>
<evidence type="ECO:0000256" key="8">
    <source>
        <dbReference type="ARBA" id="ARBA00029894"/>
    </source>
</evidence>
<feature type="binding site" evidence="12">
    <location>
        <position position="173"/>
    </location>
    <ligand>
        <name>CoA</name>
        <dbReference type="ChEBI" id="CHEBI:57287"/>
    </ligand>
</feature>
<dbReference type="Proteomes" id="UP000247346">
    <property type="component" value="Unassembled WGS sequence"/>
</dbReference>
<keyword evidence="6 16" id="KW-0808">Transferase</keyword>
<comment type="caution">
    <text evidence="16">The sequence shown here is derived from an EMBL/GenBank/DDBJ whole genome shotgun (WGS) entry which is preliminary data.</text>
</comment>
<keyword evidence="7" id="KW-0259">Enterobactin biosynthesis</keyword>
<dbReference type="OrthoDB" id="8210607at2"/>
<dbReference type="InterPro" id="IPR003542">
    <property type="entry name" value="Enbac_synth_compD-like"/>
</dbReference>
<dbReference type="RefSeq" id="WP_010342086.1">
    <property type="nucleotide sequence ID" value="NZ_CP132343.1"/>
</dbReference>
<evidence type="ECO:0000256" key="7">
    <source>
        <dbReference type="ARBA" id="ARBA00023191"/>
    </source>
</evidence>
<organism evidence="16 17">
    <name type="scientific">Xanthomonas sacchari</name>
    <dbReference type="NCBI Taxonomy" id="56458"/>
    <lineage>
        <taxon>Bacteria</taxon>
        <taxon>Pseudomonadati</taxon>
        <taxon>Pseudomonadota</taxon>
        <taxon>Gammaproteobacteria</taxon>
        <taxon>Lysobacterales</taxon>
        <taxon>Lysobacteraceae</taxon>
        <taxon>Xanthomonas</taxon>
    </lineage>
</organism>
<dbReference type="PANTHER" id="PTHR38096">
    <property type="entry name" value="ENTEROBACTIN SYNTHASE COMPONENT D"/>
    <property type="match status" value="1"/>
</dbReference>
<feature type="binding site" evidence="12">
    <location>
        <position position="67"/>
    </location>
    <ligand>
        <name>CoA</name>
        <dbReference type="ChEBI" id="CHEBI:57287"/>
    </ligand>
</feature>
<accession>A0A2P5Z8N6</accession>
<comment type="pathway">
    <text evidence="2">Siderophore biosynthesis; enterobactin biosynthesis.</text>
</comment>
<dbReference type="GO" id="GO:0009366">
    <property type="term" value="C:enterobactin synthetase complex"/>
    <property type="evidence" value="ECO:0007669"/>
    <property type="project" value="InterPro"/>
</dbReference>
<evidence type="ECO:0000313" key="16">
    <source>
        <dbReference type="EMBL" id="PPU84874.1"/>
    </source>
</evidence>
<feature type="binding site" evidence="13">
    <location>
        <position position="128"/>
    </location>
    <ligand>
        <name>Mg(2+)</name>
        <dbReference type="ChEBI" id="CHEBI:18420"/>
    </ligand>
</feature>
<dbReference type="Pfam" id="PF17837">
    <property type="entry name" value="4PPT_N"/>
    <property type="match status" value="1"/>
</dbReference>
<dbReference type="InterPro" id="IPR037143">
    <property type="entry name" value="4-PPantetheinyl_Trfase_dom_sf"/>
</dbReference>
<feature type="domain" description="4'-phosphopantetheinyl transferase" evidence="14">
    <location>
        <begin position="122"/>
        <end position="204"/>
    </location>
</feature>
<comment type="catalytic activity">
    <reaction evidence="10">
        <text>apo-[aryl-carrier protein] + CoA = holo-[aryl-carrier protein] + adenosine 3',5'-bisphosphate + H(+)</text>
        <dbReference type="Rhea" id="RHEA:48404"/>
        <dbReference type="Rhea" id="RHEA-COMP:15903"/>
        <dbReference type="Rhea" id="RHEA-COMP:17557"/>
        <dbReference type="ChEBI" id="CHEBI:15378"/>
        <dbReference type="ChEBI" id="CHEBI:29999"/>
        <dbReference type="ChEBI" id="CHEBI:57287"/>
        <dbReference type="ChEBI" id="CHEBI:58343"/>
        <dbReference type="ChEBI" id="CHEBI:64479"/>
    </reaction>
</comment>
<feature type="binding site" evidence="12">
    <location>
        <position position="126"/>
    </location>
    <ligand>
        <name>CoA</name>
        <dbReference type="ChEBI" id="CHEBI:57287"/>
    </ligand>
</feature>
<dbReference type="PANTHER" id="PTHR38096:SF1">
    <property type="entry name" value="ENTEROBACTIN SYNTHASE COMPONENT D"/>
    <property type="match status" value="1"/>
</dbReference>
<reference evidence="16 17" key="1">
    <citation type="submission" date="2016-08" db="EMBL/GenBank/DDBJ databases">
        <authorList>
            <person name="Seilhamer J.J."/>
        </authorList>
    </citation>
    <scope>NUCLEOTIDE SEQUENCE [LARGE SCALE GENOMIC DNA]</scope>
    <source>
        <strain evidence="16 17">CFBP4641</strain>
    </source>
</reference>
<gene>
    <name evidence="16" type="ORF">XsacCFBP4641_03535</name>
</gene>
<sequence length="240" mass="25517">MDALALAAPPFARLALGAHRIAVPDAWLLAFEVDAFDNDDFQRHGLQRPPSIARSVRKRQAEYLAGRRAALAALRAAGSTATDLPIGADRAPLWPAGFLGSLSHTDGLAVAIALPTSAGANGIGLDVERVVAEDQLEAIRNVALDTSDCDALAALARVRGWPYALTLGFSAKESFYKAAAATVGRFFDFDALRIEGCDPDSGHVDTRIATPLAPALTVGQRHRLRWVDVQPGLLLSSCVW</sequence>
<keyword evidence="13" id="KW-0460">Magnesium</keyword>
<evidence type="ECO:0000256" key="2">
    <source>
        <dbReference type="ARBA" id="ARBA00004993"/>
    </source>
</evidence>
<proteinExistence type="inferred from homology"/>
<dbReference type="InterPro" id="IPR041354">
    <property type="entry name" value="4PPT_N"/>
</dbReference>
<evidence type="ECO:0000256" key="13">
    <source>
        <dbReference type="PIRSR" id="PIRSR603542-2"/>
    </source>
</evidence>
<dbReference type="GO" id="GO:0005886">
    <property type="term" value="C:plasma membrane"/>
    <property type="evidence" value="ECO:0007669"/>
    <property type="project" value="TreeGrafter"/>
</dbReference>
<feature type="binding site" evidence="12">
    <location>
        <position position="177"/>
    </location>
    <ligand>
        <name>CoA</name>
        <dbReference type="ChEBI" id="CHEBI:57287"/>
    </ligand>
</feature>
<evidence type="ECO:0000313" key="17">
    <source>
        <dbReference type="Proteomes" id="UP000247346"/>
    </source>
</evidence>
<dbReference type="AlphaFoldDB" id="A0A2P5Z8N6"/>
<dbReference type="SUPFAM" id="SSF56214">
    <property type="entry name" value="4'-phosphopantetheinyl transferase"/>
    <property type="match status" value="1"/>
</dbReference>
<evidence type="ECO:0000256" key="10">
    <source>
        <dbReference type="ARBA" id="ARBA00049176"/>
    </source>
</evidence>
<feature type="domain" description="4'-phosphopantetheinyl transferase N-terminal" evidence="15">
    <location>
        <begin position="52"/>
        <end position="113"/>
    </location>
</feature>
<evidence type="ECO:0000256" key="4">
    <source>
        <dbReference type="ARBA" id="ARBA00011503"/>
    </source>
</evidence>
<dbReference type="GeneID" id="93878545"/>
<evidence type="ECO:0000256" key="6">
    <source>
        <dbReference type="ARBA" id="ARBA00022679"/>
    </source>
</evidence>
<dbReference type="GO" id="GO:0000287">
    <property type="term" value="F:magnesium ion binding"/>
    <property type="evidence" value="ECO:0007669"/>
    <property type="project" value="InterPro"/>
</dbReference>
<dbReference type="PRINTS" id="PR01399">
    <property type="entry name" value="ENTSNTHTASED"/>
</dbReference>
<evidence type="ECO:0000259" key="14">
    <source>
        <dbReference type="Pfam" id="PF01648"/>
    </source>
</evidence>
<feature type="binding site" evidence="12">
    <location>
        <position position="59"/>
    </location>
    <ligand>
        <name>CoA</name>
        <dbReference type="ChEBI" id="CHEBI:57287"/>
    </ligand>
</feature>
<comment type="cofactor">
    <cofactor evidence="13">
        <name>Mg(2+)</name>
        <dbReference type="ChEBI" id="CHEBI:18420"/>
    </cofactor>
</comment>
<evidence type="ECO:0000256" key="5">
    <source>
        <dbReference type="ARBA" id="ARBA00019087"/>
    </source>
</evidence>
<protein>
    <recommendedName>
        <fullName evidence="5">Enterobactin synthase component D</fullName>
    </recommendedName>
    <alternativeName>
        <fullName evidence="8">4'-phosphopantetheinyl transferase EntD</fullName>
    </alternativeName>
    <alternativeName>
        <fullName evidence="9">Enterochelin synthase D</fullName>
    </alternativeName>
</protein>
<evidence type="ECO:0000256" key="1">
    <source>
        <dbReference type="ARBA" id="ARBA00003937"/>
    </source>
</evidence>
<keyword evidence="13" id="KW-0479">Metal-binding</keyword>
<comment type="function">
    <text evidence="1">Involved in the biosynthesis of the siderophore enterobactin (enterochelin), which is a macrocyclic trimeric lactone of N-(2,3-dihydroxybenzoyl)-serine. The serine trilactone serves as a scaffolding for the three catechol functionalities that provide hexadentate coordination for the tightly ligated iron(2+) atoms. Plays an essential role in the assembly of the enterobactin by catalyzing the transfer of the 4'-phosphopantetheine (Ppant) moiety from coenzyme A to the apo-domains of both EntB (ArCP domain) and EntF (PCP domain) to yield their holo-forms which make them competent for the activation of 2,3-dihydroxybenzoate (DHB) and L-serine, respectively.</text>
</comment>
<comment type="similarity">
    <text evidence="3">Belongs to the P-Pant transferase superfamily. EntD family.</text>
</comment>
<comment type="catalytic activity">
    <reaction evidence="11">
        <text>apo-[peptidyl-carrier protein] + CoA = holo-[peptidyl-carrier protein] + adenosine 3',5'-bisphosphate + H(+)</text>
        <dbReference type="Rhea" id="RHEA:46228"/>
        <dbReference type="Rhea" id="RHEA-COMP:11479"/>
        <dbReference type="Rhea" id="RHEA-COMP:11480"/>
        <dbReference type="ChEBI" id="CHEBI:15378"/>
        <dbReference type="ChEBI" id="CHEBI:29999"/>
        <dbReference type="ChEBI" id="CHEBI:57287"/>
        <dbReference type="ChEBI" id="CHEBI:58343"/>
        <dbReference type="ChEBI" id="CHEBI:64479"/>
    </reaction>
</comment>
<evidence type="ECO:0000256" key="3">
    <source>
        <dbReference type="ARBA" id="ARBA00008342"/>
    </source>
</evidence>
<evidence type="ECO:0000256" key="11">
    <source>
        <dbReference type="ARBA" id="ARBA00049191"/>
    </source>
</evidence>
<dbReference type="GO" id="GO:0008897">
    <property type="term" value="F:holo-[acyl-carrier-protein] synthase activity"/>
    <property type="evidence" value="ECO:0007669"/>
    <property type="project" value="InterPro"/>
</dbReference>
<dbReference type="InterPro" id="IPR008278">
    <property type="entry name" value="4-PPantetheinyl_Trfase_dom"/>
</dbReference>
<evidence type="ECO:0000256" key="12">
    <source>
        <dbReference type="PIRSR" id="PIRSR603542-1"/>
    </source>
</evidence>
<evidence type="ECO:0000256" key="9">
    <source>
        <dbReference type="ARBA" id="ARBA00031996"/>
    </source>
</evidence>
<name>A0A2P5Z8N6_9XANT</name>